<evidence type="ECO:0000313" key="8">
    <source>
        <dbReference type="EMBL" id="GBM36363.1"/>
    </source>
</evidence>
<dbReference type="SUPFAM" id="SSF46689">
    <property type="entry name" value="Homeodomain-like"/>
    <property type="match status" value="1"/>
</dbReference>
<dbReference type="EMBL" id="BGPR01000810">
    <property type="protein sequence ID" value="GBM36363.1"/>
    <property type="molecule type" value="Genomic_DNA"/>
</dbReference>
<gene>
    <name evidence="8" type="primary">Abca17_15</name>
    <name evidence="8" type="ORF">AVEN_176059_1</name>
</gene>
<accession>A0A4Y2F4K5</accession>
<dbReference type="InterPro" id="IPR038717">
    <property type="entry name" value="Tc1-like_DDE_dom"/>
</dbReference>
<reference evidence="8 9" key="1">
    <citation type="journal article" date="2019" name="Sci. Rep.">
        <title>Orb-weaving spider Araneus ventricosus genome elucidates the spidroin gene catalogue.</title>
        <authorList>
            <person name="Kono N."/>
            <person name="Nakamura H."/>
            <person name="Ohtoshi R."/>
            <person name="Moran D.A.P."/>
            <person name="Shinohara A."/>
            <person name="Yoshida Y."/>
            <person name="Fujiwara M."/>
            <person name="Mori M."/>
            <person name="Tomita M."/>
            <person name="Arakawa K."/>
        </authorList>
    </citation>
    <scope>NUCLEOTIDE SEQUENCE [LARGE SCALE GENOMIC DNA]</scope>
</reference>
<evidence type="ECO:0000256" key="4">
    <source>
        <dbReference type="ARBA" id="ARBA00022989"/>
    </source>
</evidence>
<keyword evidence="4 6" id="KW-1133">Transmembrane helix</keyword>
<keyword evidence="5 6" id="KW-0472">Membrane</keyword>
<keyword evidence="3 6" id="KW-0812">Transmembrane</keyword>
<dbReference type="Pfam" id="PF23321">
    <property type="entry name" value="R1_ABCA1"/>
    <property type="match status" value="1"/>
</dbReference>
<evidence type="ECO:0000256" key="6">
    <source>
        <dbReference type="SAM" id="Phobius"/>
    </source>
</evidence>
<dbReference type="InterPro" id="IPR036397">
    <property type="entry name" value="RNaseH_sf"/>
</dbReference>
<dbReference type="GO" id="GO:0005524">
    <property type="term" value="F:ATP binding"/>
    <property type="evidence" value="ECO:0007669"/>
    <property type="project" value="UniProtKB-KW"/>
</dbReference>
<dbReference type="Pfam" id="PF01498">
    <property type="entry name" value="HTH_Tnp_Tc3_2"/>
    <property type="match status" value="1"/>
</dbReference>
<dbReference type="GO" id="GO:0005319">
    <property type="term" value="F:lipid transporter activity"/>
    <property type="evidence" value="ECO:0007669"/>
    <property type="project" value="TreeGrafter"/>
</dbReference>
<evidence type="ECO:0000256" key="1">
    <source>
        <dbReference type="ARBA" id="ARBA00004123"/>
    </source>
</evidence>
<dbReference type="GO" id="GO:0016020">
    <property type="term" value="C:membrane"/>
    <property type="evidence" value="ECO:0007669"/>
    <property type="project" value="UniProtKB-SubCell"/>
</dbReference>
<dbReference type="SUPFAM" id="SSF52540">
    <property type="entry name" value="P-loop containing nucleoside triphosphate hydrolases"/>
    <property type="match status" value="1"/>
</dbReference>
<dbReference type="Pfam" id="PF13358">
    <property type="entry name" value="DDE_3"/>
    <property type="match status" value="1"/>
</dbReference>
<dbReference type="InterPro" id="IPR013525">
    <property type="entry name" value="ABC2_TM"/>
</dbReference>
<evidence type="ECO:0000313" key="9">
    <source>
        <dbReference type="Proteomes" id="UP000499080"/>
    </source>
</evidence>
<dbReference type="GO" id="GO:0140359">
    <property type="term" value="F:ABC-type transporter activity"/>
    <property type="evidence" value="ECO:0007669"/>
    <property type="project" value="InterPro"/>
</dbReference>
<evidence type="ECO:0000256" key="3">
    <source>
        <dbReference type="ARBA" id="ARBA00022692"/>
    </source>
</evidence>
<feature type="transmembrane region" description="Helical" evidence="6">
    <location>
        <begin position="391"/>
        <end position="413"/>
    </location>
</feature>
<dbReference type="InterPro" id="IPR009057">
    <property type="entry name" value="Homeodomain-like_sf"/>
</dbReference>
<protein>
    <submittedName>
        <fullName evidence="8">ATP-binding cassette sub-family A member 17</fullName>
    </submittedName>
</protein>
<organism evidence="8 9">
    <name type="scientific">Araneus ventricosus</name>
    <name type="common">Orbweaver spider</name>
    <name type="synonym">Epeira ventricosa</name>
    <dbReference type="NCBI Taxonomy" id="182803"/>
    <lineage>
        <taxon>Eukaryota</taxon>
        <taxon>Metazoa</taxon>
        <taxon>Ecdysozoa</taxon>
        <taxon>Arthropoda</taxon>
        <taxon>Chelicerata</taxon>
        <taxon>Arachnida</taxon>
        <taxon>Araneae</taxon>
        <taxon>Araneomorphae</taxon>
        <taxon>Entelegynae</taxon>
        <taxon>Araneoidea</taxon>
        <taxon>Araneidae</taxon>
        <taxon>Araneus</taxon>
    </lineage>
</organism>
<dbReference type="GO" id="GO:0016887">
    <property type="term" value="F:ATP hydrolysis activity"/>
    <property type="evidence" value="ECO:0007669"/>
    <property type="project" value="InterPro"/>
</dbReference>
<evidence type="ECO:0000256" key="2">
    <source>
        <dbReference type="ARBA" id="ARBA00004141"/>
    </source>
</evidence>
<proteinExistence type="predicted"/>
<dbReference type="InterPro" id="IPR027417">
    <property type="entry name" value="P-loop_NTPase"/>
</dbReference>
<feature type="transmembrane region" description="Helical" evidence="6">
    <location>
        <begin position="307"/>
        <end position="327"/>
    </location>
</feature>
<dbReference type="FunFam" id="3.40.50.300:FF:001598">
    <property type="entry name" value="ABC transporter ced-7"/>
    <property type="match status" value="1"/>
</dbReference>
<sequence length="1297" mass="147463">MDWPAYSPDLNPIEHVWDMLGRRIAARQPPPTCLPELRRALLDEWCNIPQDQIDNLILSMPRHCKACIASSGRHTPVSNISHTEKSLSSVSATEYTASATEGVIRDSLRPAPHASLDNQFRALLLKHFHYCKRRWKFHIIQLAVPFILMLMCFYFTKAAMKPWYQPLKLDISSVYGTTDGFYYNNDSTLSNLEEIFKNVLESKDVSVEKVPEPTHYVLNYGEKSLAKYLKRLVVGGTFDRFPSGRLNLTAWHNSGTIHSMPMSLLLMQTVLLRHITNTGSISLAIEPVMSLSEKFKYLEFQGAPGECILFCVSLAFTFLSLSFILVPTHERATKAKLLQLMSGIPAAMYWIAFFVWDYLIYFIVCIFLIMSPASFFPSLFIGKHPEAIGSLLVLFFLYGWASLPLGYIVSILLKRENRGLCIFIVFCLLFSVVSIVLLEYIARLLFLRRKNFRLVDAMWFFRLFPIFSITMGTQINFQNAYHNSACDMFSPEDLSQCKSPSLSSTLTLYRCCKDMCKKTIDPRDHFGGCHETWNHLTLKKYERYFGNGPDALYLGLEGIIFFALLFLLETRTATKFLNIIEIHLRRVWSQICRIVLRRGHQILRDENIIEDFQVLQEEERIRNLATTQQGSGGEALVAMGLTKKFGNFSAVNHLTFGVNGEEYFGILGVNGAGKTRTFRMLTGDDMPSEGNAFIQRYSLAGDFRKFSSHIGYCPEVDSLMDDLTGRETLLLFGQLRGLSGHELQKHVSELIQSMGLTNCADELTQFCSSGGNKRKLSLAIALVGSPPVILLDEPTAKVGPESRRQIWEALTRFRKRTGSAILMATQSTEESEALCDRLAILVKGRFRCLGSAEQLKSKHGEGYALTIKLSKGHNAETMNALKSHMQKTLKNVTLTGDYQGILQYHVADQSLTVGYLFKFMADVKTQFEVEDFSIGAISLEQGNIQLILIDFFSLTHNGPENNFNARPNRIIGRLECGRTQLEVSEELGIAQSVISRLWQRFQDDGNVSRCYSTGRRRVTTPNEDRYLAVTAKRNRRSTASNVSRQLSSATGTTVSRQTVYRRLGHIGLYARRPVRCVPLTATHCRLRLAWSREHALWTPQQWSCVMFSDESRFSLQSDSRRTFIWRAPGTRYHQENTIERHRYGGAGWLVWGGIILGSRTDLHVQSVTMTGHIYRDVILEQHVRLFRGATGAEFLFMDDNARPHRANIADECLQSEDITRMDWPAYSPDLNPKKHVWDMLGRRIAARQPPPTCLPELRRALLDEWCNIHQDQIDNLILSMPGRCKACIASSGRHTPY</sequence>
<dbReference type="InterPro" id="IPR056264">
    <property type="entry name" value="R2_ABCA1-4-like"/>
</dbReference>
<dbReference type="CDD" id="cd03263">
    <property type="entry name" value="ABC_subfamily_A"/>
    <property type="match status" value="1"/>
</dbReference>
<feature type="transmembrane region" description="Helical" evidence="6">
    <location>
        <begin position="135"/>
        <end position="155"/>
    </location>
</feature>
<dbReference type="GO" id="GO:0005634">
    <property type="term" value="C:nucleus"/>
    <property type="evidence" value="ECO:0007669"/>
    <property type="project" value="UniProtKB-SubCell"/>
</dbReference>
<feature type="transmembrane region" description="Helical" evidence="6">
    <location>
        <begin position="347"/>
        <end position="370"/>
    </location>
</feature>
<evidence type="ECO:0000259" key="7">
    <source>
        <dbReference type="PROSITE" id="PS50893"/>
    </source>
</evidence>
<dbReference type="Proteomes" id="UP000499080">
    <property type="component" value="Unassembled WGS sequence"/>
</dbReference>
<dbReference type="Pfam" id="PF00005">
    <property type="entry name" value="ABC_tran"/>
    <property type="match status" value="1"/>
</dbReference>
<evidence type="ECO:0000256" key="5">
    <source>
        <dbReference type="ARBA" id="ARBA00023136"/>
    </source>
</evidence>
<keyword evidence="9" id="KW-1185">Reference proteome</keyword>
<dbReference type="InterPro" id="IPR026082">
    <property type="entry name" value="ABCA"/>
</dbReference>
<dbReference type="GO" id="GO:0003677">
    <property type="term" value="F:DNA binding"/>
    <property type="evidence" value="ECO:0007669"/>
    <property type="project" value="InterPro"/>
</dbReference>
<dbReference type="PANTHER" id="PTHR19229">
    <property type="entry name" value="ATP-BINDING CASSETTE TRANSPORTER SUBFAMILY A ABCA"/>
    <property type="match status" value="1"/>
</dbReference>
<dbReference type="PROSITE" id="PS50893">
    <property type="entry name" value="ABC_TRANSPORTER_2"/>
    <property type="match status" value="1"/>
</dbReference>
<comment type="caution">
    <text evidence="8">The sequence shown here is derived from an EMBL/GenBank/DDBJ whole genome shotgun (WGS) entry which is preliminary data.</text>
</comment>
<dbReference type="Gene3D" id="3.40.50.300">
    <property type="entry name" value="P-loop containing nucleotide triphosphate hydrolases"/>
    <property type="match status" value="1"/>
</dbReference>
<dbReference type="InterPro" id="IPR002492">
    <property type="entry name" value="Transposase_Tc1-like"/>
</dbReference>
<keyword evidence="8" id="KW-0067">ATP-binding</keyword>
<dbReference type="OrthoDB" id="10268057at2759"/>
<dbReference type="PANTHER" id="PTHR19229:SF250">
    <property type="entry name" value="ABC TRANSPORTER DOMAIN-CONTAINING PROTEIN-RELATED"/>
    <property type="match status" value="1"/>
</dbReference>
<dbReference type="GO" id="GO:0015074">
    <property type="term" value="P:DNA integration"/>
    <property type="evidence" value="ECO:0007669"/>
    <property type="project" value="InterPro"/>
</dbReference>
<dbReference type="InterPro" id="IPR003439">
    <property type="entry name" value="ABC_transporter-like_ATP-bd"/>
</dbReference>
<keyword evidence="8" id="KW-0547">Nucleotide-binding</keyword>
<feature type="transmembrane region" description="Helical" evidence="6">
    <location>
        <begin position="419"/>
        <end position="442"/>
    </location>
</feature>
<comment type="subcellular location">
    <subcellularLocation>
        <location evidence="2">Membrane</location>
        <topology evidence="2">Multi-pass membrane protein</topology>
    </subcellularLocation>
    <subcellularLocation>
        <location evidence="1">Nucleus</location>
    </subcellularLocation>
</comment>
<dbReference type="Pfam" id="PF12698">
    <property type="entry name" value="ABC2_membrane_3"/>
    <property type="match status" value="1"/>
</dbReference>
<name>A0A4Y2F4K5_ARAVE</name>
<dbReference type="GO" id="GO:0006313">
    <property type="term" value="P:DNA transposition"/>
    <property type="evidence" value="ECO:0007669"/>
    <property type="project" value="InterPro"/>
</dbReference>
<feature type="domain" description="ABC transporter" evidence="7">
    <location>
        <begin position="636"/>
        <end position="868"/>
    </location>
</feature>
<dbReference type="Gene3D" id="3.30.420.10">
    <property type="entry name" value="Ribonuclease H-like superfamily/Ribonuclease H"/>
    <property type="match status" value="2"/>
</dbReference>